<organism evidence="2 3">
    <name type="scientific">Rapidithrix thailandica</name>
    <dbReference type="NCBI Taxonomy" id="413964"/>
    <lineage>
        <taxon>Bacteria</taxon>
        <taxon>Pseudomonadati</taxon>
        <taxon>Bacteroidota</taxon>
        <taxon>Cytophagia</taxon>
        <taxon>Cytophagales</taxon>
        <taxon>Flammeovirgaceae</taxon>
        <taxon>Rapidithrix</taxon>
    </lineage>
</organism>
<evidence type="ECO:0000313" key="3">
    <source>
        <dbReference type="Proteomes" id="UP001403385"/>
    </source>
</evidence>
<keyword evidence="1" id="KW-0812">Transmembrane</keyword>
<keyword evidence="1" id="KW-0472">Membrane</keyword>
<sequence>MMQKWNIKPGWVTLIAIVVLMAIGAMVGFKAMEENQTNFIINIDDESGSEFINEWEVKELINKLVKEDSSINHKEELNLKQLEQALNAIDFVKEAQVSRDLRDNVIIDVYQETPLARVMASSGKGGYVSVNRRILSLSDNYTARVMMITGAGADSLLTDNFWISEQGKALFEFIEFVNKSEEWRAQISQIDLNSKLEIVAFPQIGRQRIEFGPLENYELKFKKLNVFYNEIVKKEGWNAYEVVKLQYDGQIVCK</sequence>
<comment type="caution">
    <text evidence="2">The sequence shown here is derived from an EMBL/GenBank/DDBJ whole genome shotgun (WGS) entry which is preliminary data.</text>
</comment>
<proteinExistence type="predicted"/>
<dbReference type="AlphaFoldDB" id="A0AAW9S939"/>
<keyword evidence="1" id="KW-1133">Transmembrane helix</keyword>
<evidence type="ECO:0000313" key="2">
    <source>
        <dbReference type="EMBL" id="MEN7548869.1"/>
    </source>
</evidence>
<dbReference type="RefSeq" id="WP_346821650.1">
    <property type="nucleotide sequence ID" value="NZ_JBDKWZ010000007.1"/>
</dbReference>
<dbReference type="EMBL" id="JBDKWZ010000007">
    <property type="protein sequence ID" value="MEN7548869.1"/>
    <property type="molecule type" value="Genomic_DNA"/>
</dbReference>
<dbReference type="Proteomes" id="UP001403385">
    <property type="component" value="Unassembled WGS sequence"/>
</dbReference>
<protein>
    <recommendedName>
        <fullName evidence="4">Cell division protein FtsQ</fullName>
    </recommendedName>
</protein>
<evidence type="ECO:0000256" key="1">
    <source>
        <dbReference type="SAM" id="Phobius"/>
    </source>
</evidence>
<keyword evidence="3" id="KW-1185">Reference proteome</keyword>
<reference evidence="2 3" key="1">
    <citation type="submission" date="2024-04" db="EMBL/GenBank/DDBJ databases">
        <title>Novel genus in family Flammeovirgaceae.</title>
        <authorList>
            <person name="Nguyen T.H."/>
            <person name="Vuong T.Q."/>
            <person name="Le H."/>
            <person name="Kim S.-G."/>
        </authorList>
    </citation>
    <scope>NUCLEOTIDE SEQUENCE [LARGE SCALE GENOMIC DNA]</scope>
    <source>
        <strain evidence="2 3">JCM 23209</strain>
    </source>
</reference>
<feature type="transmembrane region" description="Helical" evidence="1">
    <location>
        <begin position="12"/>
        <end position="32"/>
    </location>
</feature>
<accession>A0AAW9S939</accession>
<name>A0AAW9S939_9BACT</name>
<evidence type="ECO:0008006" key="4">
    <source>
        <dbReference type="Google" id="ProtNLM"/>
    </source>
</evidence>
<gene>
    <name evidence="2" type="ORF">AAG747_13185</name>
</gene>